<name>A0A179FYC0_METCM</name>
<organism evidence="1 2">
    <name type="scientific">Pochonia chlamydosporia 170</name>
    <dbReference type="NCBI Taxonomy" id="1380566"/>
    <lineage>
        <taxon>Eukaryota</taxon>
        <taxon>Fungi</taxon>
        <taxon>Dikarya</taxon>
        <taxon>Ascomycota</taxon>
        <taxon>Pezizomycotina</taxon>
        <taxon>Sordariomycetes</taxon>
        <taxon>Hypocreomycetidae</taxon>
        <taxon>Hypocreales</taxon>
        <taxon>Clavicipitaceae</taxon>
        <taxon>Pochonia</taxon>
    </lineage>
</organism>
<evidence type="ECO:0000313" key="1">
    <source>
        <dbReference type="EMBL" id="OAQ70043.1"/>
    </source>
</evidence>
<dbReference type="EMBL" id="LSBJ02000002">
    <property type="protein sequence ID" value="OAQ70043.1"/>
    <property type="molecule type" value="Genomic_DNA"/>
</dbReference>
<accession>A0A179FYC0</accession>
<sequence length="215" mass="24503">MVPSVIKHEIGKSFRFEISGFQKGDGSVQTVHVHPLDRARKPCEKPGDKPAFLAMEGEKKTRKEIWRARSDKTDTLIAELALSTNRKNRGTITYLANQSCTKHEKHYPITIREDRDWKSCSFFIDVPKAGSSGGSSRETVRKEYMWRRQFDGLGSCELFHKEAIRTYTAAGKPPNVSDKKTSLGKFDRDHMFFLKDFDREFVQVACLALAAILKS</sequence>
<dbReference type="Proteomes" id="UP000078397">
    <property type="component" value="Unassembled WGS sequence"/>
</dbReference>
<reference evidence="1 2" key="1">
    <citation type="journal article" date="2016" name="PLoS Pathog.">
        <title>Biosynthesis of antibiotic leucinostatins in bio-control fungus Purpureocillium lilacinum and their inhibition on phytophthora revealed by genome mining.</title>
        <authorList>
            <person name="Wang G."/>
            <person name="Liu Z."/>
            <person name="Lin R."/>
            <person name="Li E."/>
            <person name="Mao Z."/>
            <person name="Ling J."/>
            <person name="Yang Y."/>
            <person name="Yin W.B."/>
            <person name="Xie B."/>
        </authorList>
    </citation>
    <scope>NUCLEOTIDE SEQUENCE [LARGE SCALE GENOMIC DNA]</scope>
    <source>
        <strain evidence="1">170</strain>
    </source>
</reference>
<evidence type="ECO:0000313" key="2">
    <source>
        <dbReference type="Proteomes" id="UP000078397"/>
    </source>
</evidence>
<gene>
    <name evidence="1" type="ORF">VFPPC_13297</name>
</gene>
<keyword evidence="2" id="KW-1185">Reference proteome</keyword>
<dbReference type="GeneID" id="28855068"/>
<comment type="caution">
    <text evidence="1">The sequence shown here is derived from an EMBL/GenBank/DDBJ whole genome shotgun (WGS) entry which is preliminary data.</text>
</comment>
<protein>
    <submittedName>
        <fullName evidence="1">Uncharacterized protein</fullName>
    </submittedName>
</protein>
<dbReference type="RefSeq" id="XP_018146580.1">
    <property type="nucleotide sequence ID" value="XM_018291074.1"/>
</dbReference>
<dbReference type="AlphaFoldDB" id="A0A179FYC0"/>
<proteinExistence type="predicted"/>
<dbReference type="KEGG" id="pchm:VFPPC_13297"/>